<dbReference type="InterPro" id="IPR022409">
    <property type="entry name" value="PKD/Chitinase_dom"/>
</dbReference>
<feature type="domain" description="PKD" evidence="2">
    <location>
        <begin position="52"/>
        <end position="106"/>
    </location>
</feature>
<evidence type="ECO:0000313" key="3">
    <source>
        <dbReference type="EMBL" id="GAA0880932.1"/>
    </source>
</evidence>
<dbReference type="RefSeq" id="WP_343854538.1">
    <property type="nucleotide sequence ID" value="NZ_BAAAFI010000047.1"/>
</dbReference>
<name>A0ABP3YLD2_9BACT</name>
<sequence>MYLKIKKLSLLMLVVLLAGCQEEPEYPVIEADFEVATEFPRIFNHIEFDNLPDGAMSYHWDFGNGKTSDEKFPQVVVFEEAKTYSVSLTTTSLGAIKNTVTKEVQIGAFFIKNLTIKPEAALKEVVQGNGKVRLIILQRKNTEYEPVFETVAFELGEDLNQPITIPVTNVGFGGWPNSYQQYPIFRLVEESTGAILVDTEYVNYGNFQFNSEENSGTSIIKSNIRNPSGFEIEFYYDHGKE</sequence>
<keyword evidence="1" id="KW-0732">Signal</keyword>
<dbReference type="EMBL" id="BAAAFI010000047">
    <property type="protein sequence ID" value="GAA0880932.1"/>
    <property type="molecule type" value="Genomic_DNA"/>
</dbReference>
<dbReference type="SUPFAM" id="SSF49299">
    <property type="entry name" value="PKD domain"/>
    <property type="match status" value="1"/>
</dbReference>
<reference evidence="4" key="1">
    <citation type="journal article" date="2019" name="Int. J. Syst. Evol. Microbiol.">
        <title>The Global Catalogue of Microorganisms (GCM) 10K type strain sequencing project: providing services to taxonomists for standard genome sequencing and annotation.</title>
        <authorList>
            <consortium name="The Broad Institute Genomics Platform"/>
            <consortium name="The Broad Institute Genome Sequencing Center for Infectious Disease"/>
            <person name="Wu L."/>
            <person name="Ma J."/>
        </authorList>
    </citation>
    <scope>NUCLEOTIDE SEQUENCE [LARGE SCALE GENOMIC DNA]</scope>
    <source>
        <strain evidence="4">JCM 16112</strain>
    </source>
</reference>
<evidence type="ECO:0000259" key="2">
    <source>
        <dbReference type="PROSITE" id="PS50093"/>
    </source>
</evidence>
<organism evidence="3 4">
    <name type="scientific">Algoriphagus jejuensis</name>
    <dbReference type="NCBI Taxonomy" id="419934"/>
    <lineage>
        <taxon>Bacteria</taxon>
        <taxon>Pseudomonadati</taxon>
        <taxon>Bacteroidota</taxon>
        <taxon>Cytophagia</taxon>
        <taxon>Cytophagales</taxon>
        <taxon>Cyclobacteriaceae</taxon>
        <taxon>Algoriphagus</taxon>
    </lineage>
</organism>
<dbReference type="SMART" id="SM00089">
    <property type="entry name" value="PKD"/>
    <property type="match status" value="1"/>
</dbReference>
<protein>
    <recommendedName>
        <fullName evidence="2">PKD domain-containing protein</fullName>
    </recommendedName>
</protein>
<dbReference type="CDD" id="cd00146">
    <property type="entry name" value="PKD"/>
    <property type="match status" value="1"/>
</dbReference>
<evidence type="ECO:0000256" key="1">
    <source>
        <dbReference type="SAM" id="SignalP"/>
    </source>
</evidence>
<dbReference type="PROSITE" id="PS51257">
    <property type="entry name" value="PROKAR_LIPOPROTEIN"/>
    <property type="match status" value="1"/>
</dbReference>
<keyword evidence="4" id="KW-1185">Reference proteome</keyword>
<accession>A0ABP3YLD2</accession>
<comment type="caution">
    <text evidence="3">The sequence shown here is derived from an EMBL/GenBank/DDBJ whole genome shotgun (WGS) entry which is preliminary data.</text>
</comment>
<dbReference type="Gene3D" id="2.60.40.10">
    <property type="entry name" value="Immunoglobulins"/>
    <property type="match status" value="1"/>
</dbReference>
<dbReference type="InterPro" id="IPR035986">
    <property type="entry name" value="PKD_dom_sf"/>
</dbReference>
<dbReference type="Proteomes" id="UP001500469">
    <property type="component" value="Unassembled WGS sequence"/>
</dbReference>
<feature type="chain" id="PRO_5047201603" description="PKD domain-containing protein" evidence="1">
    <location>
        <begin position="21"/>
        <end position="241"/>
    </location>
</feature>
<dbReference type="InterPro" id="IPR000601">
    <property type="entry name" value="PKD_dom"/>
</dbReference>
<proteinExistence type="predicted"/>
<feature type="signal peptide" evidence="1">
    <location>
        <begin position="1"/>
        <end position="20"/>
    </location>
</feature>
<dbReference type="Pfam" id="PF18911">
    <property type="entry name" value="PKD_4"/>
    <property type="match status" value="1"/>
</dbReference>
<evidence type="ECO:0000313" key="4">
    <source>
        <dbReference type="Proteomes" id="UP001500469"/>
    </source>
</evidence>
<dbReference type="InterPro" id="IPR013783">
    <property type="entry name" value="Ig-like_fold"/>
</dbReference>
<dbReference type="PROSITE" id="PS50093">
    <property type="entry name" value="PKD"/>
    <property type="match status" value="1"/>
</dbReference>
<gene>
    <name evidence="3" type="ORF">GCM10009119_39020</name>
</gene>